<sequence length="225" mass="25216">MQEVKEGSSMRRRNWGILGSFIILFVFAGLLGSCERKPLTDKAQVRASANTVISTIKDQGTELTAITNSLEKSQSLYLKEHKEKPNENLLKNKQSDVYANVSKRTTALTTLTTDYKTLNSAADTLAGFAKSKTPNLPTEQIQDLVQSLKIISLDHDTFSQFMDEFTKAEQTFYADTADTTDEKAMDTAIGRFNQYYGALYQQMEIMQANLTTAQQQSKELLKALK</sequence>
<evidence type="ECO:0000313" key="1">
    <source>
        <dbReference type="EMBL" id="ERL64194.1"/>
    </source>
</evidence>
<keyword evidence="2" id="KW-1185">Reference proteome</keyword>
<dbReference type="HOGENOM" id="CLU_1228650_0_0_9"/>
<protein>
    <recommendedName>
        <fullName evidence="3">Lipoprotein</fullName>
    </recommendedName>
</protein>
<proteinExistence type="predicted"/>
<dbReference type="Proteomes" id="UP000030647">
    <property type="component" value="Unassembled WGS sequence"/>
</dbReference>
<dbReference type="EMBL" id="KI271602">
    <property type="protein sequence ID" value="ERL64194.1"/>
    <property type="molecule type" value="Genomic_DNA"/>
</dbReference>
<dbReference type="AlphaFoldDB" id="U4TJ10"/>
<accession>U4TJ10</accession>
<organism evidence="1 2">
    <name type="scientific">Schleiferilactobacillus shenzhenensis LY-73</name>
    <dbReference type="NCBI Taxonomy" id="1231336"/>
    <lineage>
        <taxon>Bacteria</taxon>
        <taxon>Bacillati</taxon>
        <taxon>Bacillota</taxon>
        <taxon>Bacilli</taxon>
        <taxon>Lactobacillales</taxon>
        <taxon>Lactobacillaceae</taxon>
        <taxon>Schleiferilactobacillus</taxon>
    </lineage>
</organism>
<name>U4TJ10_9LACO</name>
<dbReference type="eggNOG" id="ENOG502ZFDJ">
    <property type="taxonomic scope" value="Bacteria"/>
</dbReference>
<dbReference type="PROSITE" id="PS51257">
    <property type="entry name" value="PROKAR_LIPOPROTEIN"/>
    <property type="match status" value="1"/>
</dbReference>
<evidence type="ECO:0000313" key="2">
    <source>
        <dbReference type="Proteomes" id="UP000030647"/>
    </source>
</evidence>
<gene>
    <name evidence="1" type="ORF">L248_1472</name>
</gene>
<reference evidence="2" key="1">
    <citation type="journal article" date="2013" name="Genome Announc.">
        <title>Whole-Genome Sequencing of Lactobacillus shenzhenensis Strain LY-73T.</title>
        <authorList>
            <person name="Lin Z."/>
            <person name="Liu Z."/>
            <person name="Yang R."/>
            <person name="Zou Y."/>
            <person name="Wan D."/>
            <person name="Chen J."/>
            <person name="Guo M."/>
            <person name="Zhao J."/>
            <person name="Fang C."/>
            <person name="Yang R."/>
            <person name="Liu F."/>
        </authorList>
    </citation>
    <scope>NUCLEOTIDE SEQUENCE [LARGE SCALE GENOMIC DNA]</scope>
    <source>
        <strain evidence="2">LY-73</strain>
    </source>
</reference>
<dbReference type="STRING" id="1231336.L248_1472"/>
<evidence type="ECO:0008006" key="3">
    <source>
        <dbReference type="Google" id="ProtNLM"/>
    </source>
</evidence>